<organism evidence="2 3">
    <name type="scientific">Steinernema carpocapsae</name>
    <name type="common">Entomopathogenic nematode</name>
    <dbReference type="NCBI Taxonomy" id="34508"/>
    <lineage>
        <taxon>Eukaryota</taxon>
        <taxon>Metazoa</taxon>
        <taxon>Ecdysozoa</taxon>
        <taxon>Nematoda</taxon>
        <taxon>Chromadorea</taxon>
        <taxon>Rhabditida</taxon>
        <taxon>Tylenchina</taxon>
        <taxon>Panagrolaimomorpha</taxon>
        <taxon>Strongyloidoidea</taxon>
        <taxon>Steinernematidae</taxon>
        <taxon>Steinernema</taxon>
    </lineage>
</organism>
<dbReference type="Proteomes" id="UP000298663">
    <property type="component" value="Unassembled WGS sequence"/>
</dbReference>
<reference evidence="2 3" key="2">
    <citation type="journal article" date="2019" name="G3 (Bethesda)">
        <title>Hybrid Assembly of the Genome of the Entomopathogenic Nematode Steinernema carpocapsae Identifies the X-Chromosome.</title>
        <authorList>
            <person name="Serra L."/>
            <person name="Macchietto M."/>
            <person name="Macias-Munoz A."/>
            <person name="McGill C.J."/>
            <person name="Rodriguez I.M."/>
            <person name="Rodriguez B."/>
            <person name="Murad R."/>
            <person name="Mortazavi A."/>
        </authorList>
    </citation>
    <scope>NUCLEOTIDE SEQUENCE [LARGE SCALE GENOMIC DNA]</scope>
    <source>
        <strain evidence="2 3">ALL</strain>
    </source>
</reference>
<accession>A0A4V6A375</accession>
<dbReference type="EMBL" id="AZBU02000004">
    <property type="protein sequence ID" value="TKR82095.1"/>
    <property type="molecule type" value="Genomic_DNA"/>
</dbReference>
<reference evidence="2 3" key="1">
    <citation type="journal article" date="2015" name="Genome Biol.">
        <title>Comparative genomics of Steinernema reveals deeply conserved gene regulatory networks.</title>
        <authorList>
            <person name="Dillman A.R."/>
            <person name="Macchietto M."/>
            <person name="Porter C.F."/>
            <person name="Rogers A."/>
            <person name="Williams B."/>
            <person name="Antoshechkin I."/>
            <person name="Lee M.M."/>
            <person name="Goodwin Z."/>
            <person name="Lu X."/>
            <person name="Lewis E.E."/>
            <person name="Goodrich-Blair H."/>
            <person name="Stock S.P."/>
            <person name="Adams B.J."/>
            <person name="Sternberg P.W."/>
            <person name="Mortazavi A."/>
        </authorList>
    </citation>
    <scope>NUCLEOTIDE SEQUENCE [LARGE SCALE GENOMIC DNA]</scope>
    <source>
        <strain evidence="2 3">ALL</strain>
    </source>
</reference>
<evidence type="ECO:0000256" key="1">
    <source>
        <dbReference type="SAM" id="Coils"/>
    </source>
</evidence>
<evidence type="ECO:0000313" key="2">
    <source>
        <dbReference type="EMBL" id="TKR82095.1"/>
    </source>
</evidence>
<keyword evidence="3" id="KW-1185">Reference proteome</keyword>
<protein>
    <submittedName>
        <fullName evidence="2">Uncharacterized protein</fullName>
    </submittedName>
</protein>
<gene>
    <name evidence="2" type="ORF">L596_015868</name>
</gene>
<keyword evidence="1" id="KW-0175">Coiled coil</keyword>
<sequence>MPRSSIDLDQIERETLNATSIDEIRSLQTAVLGNLRQLTEYTKKKVKEVARMRVDQAEKMLRILKAKRTRAREELKRVDGQRKEELEEARNLQKAVVKLALEAVGRCPEEQSPGNSRTYGVREDRLLKWETVRGVEDALTRLECAEIDIPEDKEKAMDRLRKFALRNGKLKEASLSSFVDGQEE</sequence>
<feature type="coiled-coil region" evidence="1">
    <location>
        <begin position="47"/>
        <end position="102"/>
    </location>
</feature>
<evidence type="ECO:0000313" key="3">
    <source>
        <dbReference type="Proteomes" id="UP000298663"/>
    </source>
</evidence>
<comment type="caution">
    <text evidence="2">The sequence shown here is derived from an EMBL/GenBank/DDBJ whole genome shotgun (WGS) entry which is preliminary data.</text>
</comment>
<dbReference type="AlphaFoldDB" id="A0A4V6A375"/>
<proteinExistence type="predicted"/>
<name>A0A4V6A375_STECR</name>